<dbReference type="Gene3D" id="2.40.170.20">
    <property type="entry name" value="TonB-dependent receptor, beta-barrel domain"/>
    <property type="match status" value="1"/>
</dbReference>
<dbReference type="RefSeq" id="WP_138237036.1">
    <property type="nucleotide sequence ID" value="NZ_CP185860.1"/>
</dbReference>
<feature type="domain" description="TonB-dependent receptor-like beta-barrel" evidence="6">
    <location>
        <begin position="469"/>
        <end position="1015"/>
    </location>
</feature>
<dbReference type="PANTHER" id="PTHR40980">
    <property type="entry name" value="PLUG DOMAIN-CONTAINING PROTEIN"/>
    <property type="match status" value="1"/>
</dbReference>
<name>A0ABY2UFR0_9GAMM</name>
<dbReference type="Gene3D" id="2.170.130.10">
    <property type="entry name" value="TonB-dependent receptor, plug domain"/>
    <property type="match status" value="1"/>
</dbReference>
<dbReference type="InterPro" id="IPR010104">
    <property type="entry name" value="TonB_rcpt_bac"/>
</dbReference>
<keyword evidence="5" id="KW-0732">Signal</keyword>
<dbReference type="PANTHER" id="PTHR40980:SF3">
    <property type="entry name" value="TONB-DEPENDENT RECEPTOR-LIKE BETA-BARREL DOMAIN-CONTAINING PROTEIN"/>
    <property type="match status" value="1"/>
</dbReference>
<keyword evidence="4" id="KW-0798">TonB box</keyword>
<evidence type="ECO:0000259" key="6">
    <source>
        <dbReference type="Pfam" id="PF00593"/>
    </source>
</evidence>
<dbReference type="InterPro" id="IPR012910">
    <property type="entry name" value="Plug_dom"/>
</dbReference>
<organism evidence="8 9">
    <name type="scientific">Microbulbifer harenosus</name>
    <dbReference type="NCBI Taxonomy" id="2576840"/>
    <lineage>
        <taxon>Bacteria</taxon>
        <taxon>Pseudomonadati</taxon>
        <taxon>Pseudomonadota</taxon>
        <taxon>Gammaproteobacteria</taxon>
        <taxon>Cellvibrionales</taxon>
        <taxon>Microbulbiferaceae</taxon>
        <taxon>Microbulbifer</taxon>
    </lineage>
</organism>
<evidence type="ECO:0000256" key="1">
    <source>
        <dbReference type="ARBA" id="ARBA00004442"/>
    </source>
</evidence>
<evidence type="ECO:0000256" key="4">
    <source>
        <dbReference type="RuleBase" id="RU003357"/>
    </source>
</evidence>
<dbReference type="NCBIfam" id="TIGR01782">
    <property type="entry name" value="TonB-Xanth-Caul"/>
    <property type="match status" value="1"/>
</dbReference>
<dbReference type="Pfam" id="PF00593">
    <property type="entry name" value="TonB_dep_Rec_b-barrel"/>
    <property type="match status" value="1"/>
</dbReference>
<comment type="caution">
    <text evidence="8">The sequence shown here is derived from an EMBL/GenBank/DDBJ whole genome shotgun (WGS) entry which is preliminary data.</text>
</comment>
<dbReference type="Pfam" id="PF07715">
    <property type="entry name" value="Plug"/>
    <property type="match status" value="1"/>
</dbReference>
<dbReference type="EMBL" id="VANI01000021">
    <property type="protein sequence ID" value="TLM74437.1"/>
    <property type="molecule type" value="Genomic_DNA"/>
</dbReference>
<gene>
    <name evidence="8" type="ORF">FDY93_17465</name>
</gene>
<keyword evidence="8" id="KW-0675">Receptor</keyword>
<evidence type="ECO:0000313" key="9">
    <source>
        <dbReference type="Proteomes" id="UP000306791"/>
    </source>
</evidence>
<dbReference type="InterPro" id="IPR000531">
    <property type="entry name" value="Beta-barrel_TonB"/>
</dbReference>
<evidence type="ECO:0000259" key="7">
    <source>
        <dbReference type="Pfam" id="PF07715"/>
    </source>
</evidence>
<feature type="signal peptide" evidence="5">
    <location>
        <begin position="1"/>
        <end position="30"/>
    </location>
</feature>
<feature type="domain" description="TonB-dependent receptor plug" evidence="7">
    <location>
        <begin position="58"/>
        <end position="169"/>
    </location>
</feature>
<protein>
    <submittedName>
        <fullName evidence="8">TonB-dependent receptor</fullName>
    </submittedName>
</protein>
<comment type="subcellular location">
    <subcellularLocation>
        <location evidence="1 4">Cell outer membrane</location>
    </subcellularLocation>
</comment>
<evidence type="ECO:0000256" key="2">
    <source>
        <dbReference type="ARBA" id="ARBA00023136"/>
    </source>
</evidence>
<evidence type="ECO:0000313" key="8">
    <source>
        <dbReference type="EMBL" id="TLM74437.1"/>
    </source>
</evidence>
<keyword evidence="9" id="KW-1185">Reference proteome</keyword>
<dbReference type="InterPro" id="IPR037066">
    <property type="entry name" value="Plug_dom_sf"/>
</dbReference>
<keyword evidence="3" id="KW-0998">Cell outer membrane</keyword>
<comment type="similarity">
    <text evidence="4">Belongs to the TonB-dependent receptor family.</text>
</comment>
<sequence length="1052" mass="115559">MPRKFNQKLLSIAVCGAVCGLLPGQLAAQASHTDDALVEEVVVYGDMRATLQSAQDLKRDADTVKDVITASDIGALPDKSVTEALQRVPGVSIERFAASDDPNHYADEGTGVLVRGLDRVRSEINGRDSFSATPSGGLNFEDISPELLGAVEVVKNQTADMIAGGIAGTVNLVTRKPFDTNEQLIAGTVKTNYGDFREESTPTASGLFSDVWETDAGDFGFLVSASHSELATRGDGIGVANFYSRGDAHINVPPGWDSTGTVIGGTAPDSPLEGPVAFPDQPAGSVYYTPGQYSLRSAENDRERTGFATSLQWRSPNDSVITTLEYLRSEASLVWRENVIGPQAQGFAQGQWWDSRVRTDVSEDMMPTWDENNMFTSGVISFGPEMPMHLSSRYNETETSVEDLSFNIEWQATERLNVGLDIQRVDATEEMINNGINARAQHSVSDVYLDLRGSRPSIEFLSDRLFEPDYTPNWDGPRPDVLLATALDTAVDSDASMNALKLDLEYELGDGWARTLSGGVYRSDKDLTVRDSEYSNWGAVNTPWNTAISMNGDYNAISDEFERQNWSDFYQGGILDGRDDFLFIKMASAQDFASFMRRACEEGFNTAPYGETNPGGASPVGQSNPNCYQAMVDMAGRVAPGSPFAPHDITSTNEKRQEAYVRFDFADDTLEMPYRGNFGLRYVSYQLESSGYVVMPLAGGEGADFLSENLQAFADGQGAVSTVDGTDYSTVLPSFNLAVNVKEDVIVRVGASQSLYFPNLQDTRNSRIVTLEYEVQRDGENGPITGITPGSVQINGTARNPFLEPEEALNLDLTTEWYFSDTGSLALALFRKDIDNLFRERPFLADVTNPRTGVTESVSFNGPANDGEGSIQGFEISYSQFFDNLPGAWSGLGVQLNYTYIDQKDLNDPMSDEQMGAVRFDTNGNPIYDGRNSFRAFTDLPLPGYSDESYNIVGMYEYADLSVRLAYNWRSDYLVTRRDSNEFAPVYAKAAGFLDGSAYYNITDNIQIGLEASNILNTETRTELQLDQEGTRTDSLNFITDRRYALGLRAKF</sequence>
<reference evidence="8 9" key="1">
    <citation type="submission" date="2019-05" db="EMBL/GenBank/DDBJ databases">
        <title>Microbulbifer harenosus sp. nov., an alginate-degrading bacterium isolated from coastal sand.</title>
        <authorList>
            <person name="Huang H."/>
            <person name="Mo K."/>
            <person name="Bao S."/>
        </authorList>
    </citation>
    <scope>NUCLEOTIDE SEQUENCE [LARGE SCALE GENOMIC DNA]</scope>
    <source>
        <strain evidence="8 9">HB161719</strain>
    </source>
</reference>
<dbReference type="InterPro" id="IPR036942">
    <property type="entry name" value="Beta-barrel_TonB_sf"/>
</dbReference>
<feature type="chain" id="PRO_5046367544" evidence="5">
    <location>
        <begin position="31"/>
        <end position="1052"/>
    </location>
</feature>
<evidence type="ECO:0000256" key="5">
    <source>
        <dbReference type="SAM" id="SignalP"/>
    </source>
</evidence>
<dbReference type="SUPFAM" id="SSF56935">
    <property type="entry name" value="Porins"/>
    <property type="match status" value="1"/>
</dbReference>
<dbReference type="Proteomes" id="UP000306791">
    <property type="component" value="Unassembled WGS sequence"/>
</dbReference>
<proteinExistence type="inferred from homology"/>
<evidence type="ECO:0000256" key="3">
    <source>
        <dbReference type="ARBA" id="ARBA00023237"/>
    </source>
</evidence>
<keyword evidence="2 4" id="KW-0472">Membrane</keyword>
<accession>A0ABY2UFR0</accession>